<dbReference type="GO" id="GO:0016857">
    <property type="term" value="F:racemase and epimerase activity, acting on carbohydrates and derivatives"/>
    <property type="evidence" value="ECO:0007669"/>
    <property type="project" value="InterPro"/>
</dbReference>
<comment type="caution">
    <text evidence="3">The sequence shown here is derived from an EMBL/GenBank/DDBJ whole genome shotgun (WGS) entry which is preliminary data.</text>
</comment>
<evidence type="ECO:0008006" key="5">
    <source>
        <dbReference type="Google" id="ProtNLM"/>
    </source>
</evidence>
<name>A0A2M8LHN8_9BACT</name>
<dbReference type="GO" id="GO:0005975">
    <property type="term" value="P:carbohydrate metabolic process"/>
    <property type="evidence" value="ECO:0007669"/>
    <property type="project" value="InterPro"/>
</dbReference>
<dbReference type="Pfam" id="PF00834">
    <property type="entry name" value="Ribul_P_3_epim"/>
    <property type="match status" value="1"/>
</dbReference>
<dbReference type="Gene3D" id="3.20.20.70">
    <property type="entry name" value="Aldolase class I"/>
    <property type="match status" value="1"/>
</dbReference>
<keyword evidence="1" id="KW-0479">Metal-binding</keyword>
<dbReference type="EMBL" id="PFEU01000008">
    <property type="protein sequence ID" value="PJE76952.1"/>
    <property type="molecule type" value="Genomic_DNA"/>
</dbReference>
<dbReference type="GO" id="GO:0046872">
    <property type="term" value="F:metal ion binding"/>
    <property type="evidence" value="ECO:0007669"/>
    <property type="project" value="UniProtKB-KW"/>
</dbReference>
<proteinExistence type="predicted"/>
<dbReference type="InterPro" id="IPR013785">
    <property type="entry name" value="Aldolase_TIM"/>
</dbReference>
<dbReference type="PANTHER" id="PTHR11749">
    <property type="entry name" value="RIBULOSE-5-PHOSPHATE-3-EPIMERASE"/>
    <property type="match status" value="1"/>
</dbReference>
<dbReference type="AlphaFoldDB" id="A0A2M8LHN8"/>
<evidence type="ECO:0000256" key="2">
    <source>
        <dbReference type="ARBA" id="ARBA00023235"/>
    </source>
</evidence>
<evidence type="ECO:0000313" key="4">
    <source>
        <dbReference type="Proteomes" id="UP000231436"/>
    </source>
</evidence>
<dbReference type="SUPFAM" id="SSF51366">
    <property type="entry name" value="Ribulose-phoshate binding barrel"/>
    <property type="match status" value="1"/>
</dbReference>
<protein>
    <recommendedName>
        <fullName evidence="5">Ribulose-phosphate 3-epimerase</fullName>
    </recommendedName>
</protein>
<dbReference type="Proteomes" id="UP000231436">
    <property type="component" value="Unassembled WGS sequence"/>
</dbReference>
<organism evidence="3 4">
    <name type="scientific">Candidatus Uhrbacteria bacterium CG10_big_fil_rev_8_21_14_0_10_48_16</name>
    <dbReference type="NCBI Taxonomy" id="1975038"/>
    <lineage>
        <taxon>Bacteria</taxon>
        <taxon>Candidatus Uhriibacteriota</taxon>
    </lineage>
</organism>
<dbReference type="InterPro" id="IPR000056">
    <property type="entry name" value="Ribul_P_3_epim-like"/>
</dbReference>
<dbReference type="InterPro" id="IPR011060">
    <property type="entry name" value="RibuloseP-bd_barrel"/>
</dbReference>
<accession>A0A2M8LHN8</accession>
<sequence length="224" mass="25067">MIEIVPAFLVKSEKEFERNLRLVENDCRLIQVDVLDGSLFPNTCWYDAERIGALKTNVEMELHLMVENPIPIIEAWKKYVPTFTRAIVHTEMHRPSGVITGYIKDELKLETGIALNPESPLSEVEEVLHSVNQLTIMSVHPGYQGQTFGDPKHVGDAHFIFEKIRSSRAHQPDLLIEVDGGITQDLIEPIVRAGANRLCIGSAIFKTDDPTATLKSLNTLIASL</sequence>
<evidence type="ECO:0000313" key="3">
    <source>
        <dbReference type="EMBL" id="PJE76952.1"/>
    </source>
</evidence>
<reference evidence="4" key="1">
    <citation type="submission" date="2017-09" db="EMBL/GenBank/DDBJ databases">
        <title>Depth-based differentiation of microbial function through sediment-hosted aquifers and enrichment of novel symbionts in the deep terrestrial subsurface.</title>
        <authorList>
            <person name="Probst A.J."/>
            <person name="Ladd B."/>
            <person name="Jarett J.K."/>
            <person name="Geller-Mcgrath D.E."/>
            <person name="Sieber C.M.K."/>
            <person name="Emerson J.B."/>
            <person name="Anantharaman K."/>
            <person name="Thomas B.C."/>
            <person name="Malmstrom R."/>
            <person name="Stieglmeier M."/>
            <person name="Klingl A."/>
            <person name="Woyke T."/>
            <person name="Ryan C.M."/>
            <person name="Banfield J.F."/>
        </authorList>
    </citation>
    <scope>NUCLEOTIDE SEQUENCE [LARGE SCALE GENOMIC DNA]</scope>
</reference>
<keyword evidence="2" id="KW-0413">Isomerase</keyword>
<gene>
    <name evidence="3" type="ORF">COV05_02040</name>
</gene>
<evidence type="ECO:0000256" key="1">
    <source>
        <dbReference type="ARBA" id="ARBA00022723"/>
    </source>
</evidence>